<organism evidence="2 3">
    <name type="scientific">Conger conger</name>
    <name type="common">Conger eel</name>
    <name type="synonym">Muraena conger</name>
    <dbReference type="NCBI Taxonomy" id="82655"/>
    <lineage>
        <taxon>Eukaryota</taxon>
        <taxon>Metazoa</taxon>
        <taxon>Chordata</taxon>
        <taxon>Craniata</taxon>
        <taxon>Vertebrata</taxon>
        <taxon>Euteleostomi</taxon>
        <taxon>Actinopterygii</taxon>
        <taxon>Neopterygii</taxon>
        <taxon>Teleostei</taxon>
        <taxon>Anguilliformes</taxon>
        <taxon>Congridae</taxon>
        <taxon>Conger</taxon>
    </lineage>
</organism>
<proteinExistence type="predicted"/>
<comment type="caution">
    <text evidence="2">The sequence shown here is derived from an EMBL/GenBank/DDBJ whole genome shotgun (WGS) entry which is preliminary data.</text>
</comment>
<evidence type="ECO:0000313" key="3">
    <source>
        <dbReference type="Proteomes" id="UP001152803"/>
    </source>
</evidence>
<dbReference type="Proteomes" id="UP001152803">
    <property type="component" value="Unassembled WGS sequence"/>
</dbReference>
<sequence>MKQNCLTVVTTQIHSLKLTGLPRTPDIIMTSPDQDSDGQNSLLNYEAESFESWPGSDRTCTSSRSFESQKTYFCHSDSSFGDAELDSQSHSGITPSTEGYENDDFEEDDEKGSAMEEELREKWIRVLRRKTLPSSAPHPKQRSNCSPHRGGGKLCLEERVALQAFCQERIRHTQSLQWTSPPAHRTQPGRHTEPCPETGQLVADRLVPKQLISVLRMKSFTEEMKKAIETELHQPSHCGPCRENLARLAQDTFIRRKRSQLECGLLEDKLQAHLYEKDAICLVGELLSDIPKISDDPSEIWRGLLTNGRWTPQLLMQV</sequence>
<dbReference type="OrthoDB" id="9976953at2759"/>
<protein>
    <submittedName>
        <fullName evidence="2">Uncharacterized protein</fullName>
    </submittedName>
</protein>
<dbReference type="PANTHER" id="PTHR35256">
    <property type="entry name" value="CHROMOSOME 8 OPEN READING FRAME 48"/>
    <property type="match status" value="1"/>
</dbReference>
<feature type="region of interest" description="Disordered" evidence="1">
    <location>
        <begin position="130"/>
        <end position="150"/>
    </location>
</feature>
<feature type="compositionally biased region" description="Acidic residues" evidence="1">
    <location>
        <begin position="100"/>
        <end position="110"/>
    </location>
</feature>
<feature type="region of interest" description="Disordered" evidence="1">
    <location>
        <begin position="83"/>
        <end position="117"/>
    </location>
</feature>
<dbReference type="PANTHER" id="PTHR35256:SF1">
    <property type="entry name" value="EXPRESSED SEQUENCE AI429214"/>
    <property type="match status" value="1"/>
</dbReference>
<reference evidence="2" key="1">
    <citation type="journal article" date="2023" name="Science">
        <title>Genome structures resolve the early diversification of teleost fishes.</title>
        <authorList>
            <person name="Parey E."/>
            <person name="Louis A."/>
            <person name="Montfort J."/>
            <person name="Bouchez O."/>
            <person name="Roques C."/>
            <person name="Iampietro C."/>
            <person name="Lluch J."/>
            <person name="Castinel A."/>
            <person name="Donnadieu C."/>
            <person name="Desvignes T."/>
            <person name="Floi Bucao C."/>
            <person name="Jouanno E."/>
            <person name="Wen M."/>
            <person name="Mejri S."/>
            <person name="Dirks R."/>
            <person name="Jansen H."/>
            <person name="Henkel C."/>
            <person name="Chen W.J."/>
            <person name="Zahm M."/>
            <person name="Cabau C."/>
            <person name="Klopp C."/>
            <person name="Thompson A.W."/>
            <person name="Robinson-Rechavi M."/>
            <person name="Braasch I."/>
            <person name="Lecointre G."/>
            <person name="Bobe J."/>
            <person name="Postlethwait J.H."/>
            <person name="Berthelot C."/>
            <person name="Roest Crollius H."/>
            <person name="Guiguen Y."/>
        </authorList>
    </citation>
    <scope>NUCLEOTIDE SEQUENCE</scope>
    <source>
        <strain evidence="2">Concon-B</strain>
    </source>
</reference>
<name>A0A9Q1I509_CONCO</name>
<feature type="compositionally biased region" description="Polar residues" evidence="1">
    <location>
        <begin position="86"/>
        <end position="99"/>
    </location>
</feature>
<evidence type="ECO:0000313" key="2">
    <source>
        <dbReference type="EMBL" id="KAJ8282045.1"/>
    </source>
</evidence>
<dbReference type="Pfam" id="PF15379">
    <property type="entry name" value="DUF4606"/>
    <property type="match status" value="1"/>
</dbReference>
<accession>A0A9Q1I509</accession>
<evidence type="ECO:0000256" key="1">
    <source>
        <dbReference type="SAM" id="MobiDB-lite"/>
    </source>
</evidence>
<dbReference type="InterPro" id="IPR027932">
    <property type="entry name" value="DUF4606"/>
</dbReference>
<keyword evidence="3" id="KW-1185">Reference proteome</keyword>
<dbReference type="AlphaFoldDB" id="A0A9Q1I509"/>
<dbReference type="EMBL" id="JAFJMO010000003">
    <property type="protein sequence ID" value="KAJ8282045.1"/>
    <property type="molecule type" value="Genomic_DNA"/>
</dbReference>
<gene>
    <name evidence="2" type="ORF">COCON_G00045640</name>
</gene>